<feature type="transmembrane region" description="Helical" evidence="10">
    <location>
        <begin position="254"/>
        <end position="275"/>
    </location>
</feature>
<feature type="transmembrane region" description="Helical" evidence="10">
    <location>
        <begin position="394"/>
        <end position="418"/>
    </location>
</feature>
<dbReference type="Gene3D" id="3.10.580.10">
    <property type="entry name" value="CBS-domain"/>
    <property type="match status" value="1"/>
</dbReference>
<dbReference type="SUPFAM" id="SSF54631">
    <property type="entry name" value="CBS-domain pair"/>
    <property type="match status" value="1"/>
</dbReference>
<keyword evidence="4 10" id="KW-1133">Transmembrane helix</keyword>
<feature type="transmembrane region" description="Helical" evidence="10">
    <location>
        <begin position="362"/>
        <end position="382"/>
    </location>
</feature>
<name>A0AAE3VNR3_9HYPH</name>
<organism evidence="12 13">
    <name type="scientific">Amorphus orientalis</name>
    <dbReference type="NCBI Taxonomy" id="649198"/>
    <lineage>
        <taxon>Bacteria</taxon>
        <taxon>Pseudomonadati</taxon>
        <taxon>Pseudomonadota</taxon>
        <taxon>Alphaproteobacteria</taxon>
        <taxon>Hyphomicrobiales</taxon>
        <taxon>Amorphaceae</taxon>
        <taxon>Amorphus</taxon>
    </lineage>
</organism>
<dbReference type="EMBL" id="JAUSUL010000002">
    <property type="protein sequence ID" value="MDQ0315273.1"/>
    <property type="molecule type" value="Genomic_DNA"/>
</dbReference>
<evidence type="ECO:0000256" key="3">
    <source>
        <dbReference type="ARBA" id="ARBA00022692"/>
    </source>
</evidence>
<keyword evidence="8" id="KW-0868">Chloride</keyword>
<dbReference type="InterPro" id="IPR050368">
    <property type="entry name" value="ClC-type_chloride_channel"/>
</dbReference>
<sequence length="602" mass="63143">MTDTASAPSPADPSNPEVEPRERVVAMPALCLIAFLIGLVAAAGAVVFRVMISVTHNLLFLGTFGWSYDANQYDPPSLWGPFVILAPVVGGLVVVWLVKTFAPEAKGHGVPEVMYAVYHNSGNVRGVVAIVKSIASAISIGSGASVGREGPIIQIGASFGSTMARWLNLPRWQKITLLSAGAGAGIAATFNTPLGGVLFAVELLLPEVSSRTFLPVVVATATATYIGRIVFGLDPAFLVPIAADPKHAALAPEALLGFAILGVLGGVASWAFIRFLAATEDFFPKIPGNDYTRSIIGMLMVGGLSYLLFSVTGHYHTAGVGYATIQDILDGGMSAALFLLVLLVAKIVATSVSLGAGASGGVFSPSLFIGATLGGAVGAIGAQILPGVFSVEEFAVVGMGALVGGATGASMTAIVMIFEMTRDYNVIVPLVLAVALAVGVRRYLIAVNIYTVKLRRRGKPIPMVRHTNMYLVQPARELMSQRFVILPADTSVSEALTHITGEPGTHVIVTEDQRIAGYVRFGSVPYQPAHQGQTLRSLMAGDYVVAPESNILNSIITRMNKRSRSFAIILREGEAGVPRPEDVVGVIESPEIAGAVVRNHYS</sequence>
<dbReference type="PANTHER" id="PTHR43427">
    <property type="entry name" value="CHLORIDE CHANNEL PROTEIN CLC-E"/>
    <property type="match status" value="1"/>
</dbReference>
<feature type="domain" description="CBS" evidence="11">
    <location>
        <begin position="475"/>
        <end position="520"/>
    </location>
</feature>
<evidence type="ECO:0000256" key="1">
    <source>
        <dbReference type="ARBA" id="ARBA00004141"/>
    </source>
</evidence>
<dbReference type="Gene3D" id="1.10.3080.10">
    <property type="entry name" value="Clc chloride channel"/>
    <property type="match status" value="1"/>
</dbReference>
<dbReference type="AlphaFoldDB" id="A0AAE3VNR3"/>
<evidence type="ECO:0000256" key="6">
    <source>
        <dbReference type="ARBA" id="ARBA00023136"/>
    </source>
</evidence>
<evidence type="ECO:0000256" key="4">
    <source>
        <dbReference type="ARBA" id="ARBA00022989"/>
    </source>
</evidence>
<dbReference type="PANTHER" id="PTHR43427:SF6">
    <property type="entry name" value="CHLORIDE CHANNEL PROTEIN CLC-E"/>
    <property type="match status" value="1"/>
</dbReference>
<dbReference type="RefSeq" id="WP_306885109.1">
    <property type="nucleotide sequence ID" value="NZ_JAUSUL010000002.1"/>
</dbReference>
<dbReference type="InterPro" id="IPR046342">
    <property type="entry name" value="CBS_dom_sf"/>
</dbReference>
<feature type="transmembrane region" description="Helical" evidence="10">
    <location>
        <begin position="295"/>
        <end position="315"/>
    </location>
</feature>
<dbReference type="InterPro" id="IPR014743">
    <property type="entry name" value="Cl-channel_core"/>
</dbReference>
<keyword evidence="13" id="KW-1185">Reference proteome</keyword>
<feature type="transmembrane region" description="Helical" evidence="10">
    <location>
        <begin position="424"/>
        <end position="450"/>
    </location>
</feature>
<evidence type="ECO:0000313" key="13">
    <source>
        <dbReference type="Proteomes" id="UP001229244"/>
    </source>
</evidence>
<feature type="transmembrane region" description="Helical" evidence="10">
    <location>
        <begin position="213"/>
        <end position="233"/>
    </location>
</feature>
<comment type="subcellular location">
    <subcellularLocation>
        <location evidence="1">Membrane</location>
        <topology evidence="1">Multi-pass membrane protein</topology>
    </subcellularLocation>
</comment>
<dbReference type="InterPro" id="IPR001807">
    <property type="entry name" value="ClC"/>
</dbReference>
<feature type="transmembrane region" description="Helical" evidence="10">
    <location>
        <begin position="336"/>
        <end position="356"/>
    </location>
</feature>
<feature type="transmembrane region" description="Helical" evidence="10">
    <location>
        <begin position="175"/>
        <end position="201"/>
    </location>
</feature>
<dbReference type="InterPro" id="IPR000644">
    <property type="entry name" value="CBS_dom"/>
</dbReference>
<evidence type="ECO:0000256" key="7">
    <source>
        <dbReference type="ARBA" id="ARBA00023173"/>
    </source>
</evidence>
<keyword evidence="9" id="KW-0407">Ion channel</keyword>
<protein>
    <submittedName>
        <fullName evidence="12">CIC family chloride channel protein</fullName>
    </submittedName>
</protein>
<dbReference type="Pfam" id="PF00654">
    <property type="entry name" value="Voltage_CLC"/>
    <property type="match status" value="1"/>
</dbReference>
<dbReference type="Proteomes" id="UP001229244">
    <property type="component" value="Unassembled WGS sequence"/>
</dbReference>
<dbReference type="Pfam" id="PF00571">
    <property type="entry name" value="CBS"/>
    <property type="match status" value="1"/>
</dbReference>
<dbReference type="CDD" id="cd00400">
    <property type="entry name" value="Voltage_gated_ClC"/>
    <property type="match status" value="1"/>
</dbReference>
<comment type="caution">
    <text evidence="12">The sequence shown here is derived from an EMBL/GenBank/DDBJ whole genome shotgun (WGS) entry which is preliminary data.</text>
</comment>
<proteinExistence type="predicted"/>
<evidence type="ECO:0000256" key="8">
    <source>
        <dbReference type="ARBA" id="ARBA00023214"/>
    </source>
</evidence>
<keyword evidence="7" id="KW-0869">Chloride channel</keyword>
<feature type="transmembrane region" description="Helical" evidence="10">
    <location>
        <begin position="78"/>
        <end position="98"/>
    </location>
</feature>
<keyword evidence="3 10" id="KW-0812">Transmembrane</keyword>
<dbReference type="SUPFAM" id="SSF81340">
    <property type="entry name" value="Clc chloride channel"/>
    <property type="match status" value="1"/>
</dbReference>
<dbReference type="PRINTS" id="PR00762">
    <property type="entry name" value="CLCHANNEL"/>
</dbReference>
<evidence type="ECO:0000256" key="5">
    <source>
        <dbReference type="ARBA" id="ARBA00023065"/>
    </source>
</evidence>
<evidence type="ECO:0000256" key="2">
    <source>
        <dbReference type="ARBA" id="ARBA00022448"/>
    </source>
</evidence>
<keyword evidence="2" id="KW-0813">Transport</keyword>
<reference evidence="12" key="1">
    <citation type="submission" date="2023-07" db="EMBL/GenBank/DDBJ databases">
        <title>Genomic Encyclopedia of Type Strains, Phase IV (KMG-IV): sequencing the most valuable type-strain genomes for metagenomic binning, comparative biology and taxonomic classification.</title>
        <authorList>
            <person name="Goeker M."/>
        </authorList>
    </citation>
    <scope>NUCLEOTIDE SEQUENCE</scope>
    <source>
        <strain evidence="12">DSM 21202</strain>
    </source>
</reference>
<evidence type="ECO:0000256" key="10">
    <source>
        <dbReference type="SAM" id="Phobius"/>
    </source>
</evidence>
<evidence type="ECO:0000259" key="11">
    <source>
        <dbReference type="Pfam" id="PF00571"/>
    </source>
</evidence>
<evidence type="ECO:0000256" key="9">
    <source>
        <dbReference type="ARBA" id="ARBA00023303"/>
    </source>
</evidence>
<keyword evidence="5" id="KW-0406">Ion transport</keyword>
<accession>A0AAE3VNR3</accession>
<keyword evidence="6 10" id="KW-0472">Membrane</keyword>
<gene>
    <name evidence="12" type="ORF">J2S73_001730</name>
</gene>
<feature type="transmembrane region" description="Helical" evidence="10">
    <location>
        <begin position="29"/>
        <end position="52"/>
    </location>
</feature>
<evidence type="ECO:0000313" key="12">
    <source>
        <dbReference type="EMBL" id="MDQ0315273.1"/>
    </source>
</evidence>
<dbReference type="GO" id="GO:0034707">
    <property type="term" value="C:chloride channel complex"/>
    <property type="evidence" value="ECO:0007669"/>
    <property type="project" value="UniProtKB-KW"/>
</dbReference>
<dbReference type="GO" id="GO:0005254">
    <property type="term" value="F:chloride channel activity"/>
    <property type="evidence" value="ECO:0007669"/>
    <property type="project" value="UniProtKB-KW"/>
</dbReference>